<reference evidence="3 4" key="1">
    <citation type="submission" date="2016-04" db="EMBL/GenBank/DDBJ databases">
        <title>Genome sequence of Clostridium magnum DSM 2767.</title>
        <authorList>
            <person name="Poehlein A."/>
            <person name="Uhlig R."/>
            <person name="Fischer R."/>
            <person name="Bahl H."/>
            <person name="Daniel R."/>
        </authorList>
    </citation>
    <scope>NUCLEOTIDE SEQUENCE [LARGE SCALE GENOMIC DNA]</scope>
    <source>
        <strain evidence="3 4">DSM 2767</strain>
    </source>
</reference>
<sequence length="88" mass="9953">MICPSCRKENNEENLFCANCGNKLKGDTETQTSIITVTSEIVNSQNQIFTKIKQAFNKKYIWGAIIAISLIVIGIFSFKQYNTTLQEN</sequence>
<keyword evidence="1" id="KW-0472">Membrane</keyword>
<keyword evidence="1" id="KW-1133">Transmembrane helix</keyword>
<dbReference type="OrthoDB" id="1923761at2"/>
<evidence type="ECO:0000313" key="4">
    <source>
        <dbReference type="Proteomes" id="UP000076603"/>
    </source>
</evidence>
<evidence type="ECO:0000256" key="1">
    <source>
        <dbReference type="SAM" id="Phobius"/>
    </source>
</evidence>
<accession>A0A162QPK8</accession>
<dbReference type="EMBL" id="LWAE01000014">
    <property type="protein sequence ID" value="KZL88793.1"/>
    <property type="molecule type" value="Genomic_DNA"/>
</dbReference>
<dbReference type="RefSeq" id="WP_066630556.1">
    <property type="nucleotide sequence ID" value="NZ_FQXL01000035.1"/>
</dbReference>
<comment type="caution">
    <text evidence="3">The sequence shown here is derived from an EMBL/GenBank/DDBJ whole genome shotgun (WGS) entry which is preliminary data.</text>
</comment>
<evidence type="ECO:0000259" key="2">
    <source>
        <dbReference type="Pfam" id="PF13240"/>
    </source>
</evidence>
<feature type="transmembrane region" description="Helical" evidence="1">
    <location>
        <begin position="60"/>
        <end position="78"/>
    </location>
</feature>
<keyword evidence="4" id="KW-1185">Reference proteome</keyword>
<dbReference type="Pfam" id="PF13240">
    <property type="entry name" value="Zn_Ribbon_1"/>
    <property type="match status" value="1"/>
</dbReference>
<proteinExistence type="predicted"/>
<keyword evidence="1" id="KW-0812">Transmembrane</keyword>
<gene>
    <name evidence="3" type="ORF">CLMAG_58860</name>
</gene>
<dbReference type="InterPro" id="IPR026870">
    <property type="entry name" value="Zinc_ribbon_dom"/>
</dbReference>
<dbReference type="AlphaFoldDB" id="A0A162QPK8"/>
<feature type="domain" description="Zinc-ribbon" evidence="2">
    <location>
        <begin position="3"/>
        <end position="24"/>
    </location>
</feature>
<protein>
    <recommendedName>
        <fullName evidence="2">Zinc-ribbon domain-containing protein</fullName>
    </recommendedName>
</protein>
<dbReference type="PATRIC" id="fig|1121326.3.peg.5952"/>
<dbReference type="Proteomes" id="UP000076603">
    <property type="component" value="Unassembled WGS sequence"/>
</dbReference>
<name>A0A162QPK8_9CLOT</name>
<organism evidence="3 4">
    <name type="scientific">Clostridium magnum DSM 2767</name>
    <dbReference type="NCBI Taxonomy" id="1121326"/>
    <lineage>
        <taxon>Bacteria</taxon>
        <taxon>Bacillati</taxon>
        <taxon>Bacillota</taxon>
        <taxon>Clostridia</taxon>
        <taxon>Eubacteriales</taxon>
        <taxon>Clostridiaceae</taxon>
        <taxon>Clostridium</taxon>
    </lineage>
</organism>
<evidence type="ECO:0000313" key="3">
    <source>
        <dbReference type="EMBL" id="KZL88793.1"/>
    </source>
</evidence>